<dbReference type="Gene3D" id="3.30.2060.10">
    <property type="entry name" value="Penicillin-binding protein 1b domain"/>
    <property type="match status" value="1"/>
</dbReference>
<sequence>MLGLQKYFLVNDEVKAVSSSVEAGMKEQLLSGLTGSSRTLLMAALYKETKKTQVVITHNLFQAQKVYEDLIDLVGEEDVHLYPVNELISSEIAIASPEMKSQRLDVLNKLVAGFEGIIIVPLAGIRRLLPPTYLWKDSQLNISVGRDIGEIHNVITKLVMMGFERVDMVSSPGEFSVRGGIIDIYPLTESNPIRVELFDTEIDSIRTFLIETQRSEKELKEITIGPAEEVILQDQHYQHAANRLQEQLSATLKKVKAKQTKEKLSQNISYEIGQLKQRSSFQGMYKYMSFYYEVKSTLLSYLPDDALIIIDEMSRVKEMADNLEKEEAEWSTALLAQGETVHEATMSLDALEGMKKSSHSIVYLSLFLKHIPSTSPENVVNFTCKSMQNFHGQMQLLQSEVKRWQKSGYAIVFLAGSKERAQRLALNLDEEGIDAHVVERATELTENTVHLMVGQLNSGFELPSHKLVVITEEEVYAKQKKRVQRNKQKLSNAERIKSYSELKVGDLVVHTNHGIGKYLGVETLEINGLHKDYLHLRYAGDDKLYVPVEQIDQVQKYVGSEEKDPKIYALGGNDWKKVKKRVQSSVEDIADDLIKLYAEREASKGYAYSKDGAEQADFEGTFPYQETEDQIRAVEEIKEDMEKERPMDRLLCGDVGYGKTEVAIRAAFKAIMDGKQVAILVPTTILAQQHYETIKERFSDFPINIGVLSRFRSRKEQTETLKGLKAGSVDLIVGTHRLLSKDIVFKDLGLLIVDEEQRFGVTHKEKIKQLKANIDVLTLTATPIPRTLHMSMLGVRDLSVIETPPENRFPVQTYVVEYNASLIREAIERELTRGGQVYFLYNRVEDIERMTEQISMLVPDAKVSFAHGQMNERELESIMLDFLEGNSDVLVTTTIIETGVDIPNVNTLIINDADKMGLSQLYQIRGRVGRSNRVAYAYFTYQRDKVLTEVAEKRLQAIKEFTELGSGFKIAMRDLTIRGAGNLLGAQQHGFIESVGFDLYSQMLKEAIEERKGDKPKEPPFQVEMDIKVDAYIPESYIQDAKQKIEMYKRFKGCETIEDLADLKDEMFDRFGEYPKQVEYLLRLTEIKLRATKERVESIVEAKNQIDILFSPETSKEMDGAMLFEMAHTLGREVTLGTAGEKIKFVIKTKNIDDEKLISKVESILQSIPKSRKQTTSNTV</sequence>
<dbReference type="NCBIfam" id="TIGR00580">
    <property type="entry name" value="mfd"/>
    <property type="match status" value="1"/>
</dbReference>
<dbReference type="Pfam" id="PF17757">
    <property type="entry name" value="UvrB_inter"/>
    <property type="match status" value="1"/>
</dbReference>
<dbReference type="PANTHER" id="PTHR47964">
    <property type="entry name" value="ATP-DEPENDENT DNA HELICASE HOMOLOG RECG, CHLOROPLASTIC"/>
    <property type="match status" value="1"/>
</dbReference>
<keyword evidence="9 13" id="KW-0234">DNA repair</keyword>
<dbReference type="GO" id="GO:0005524">
    <property type="term" value="F:ATP binding"/>
    <property type="evidence" value="ECO:0007669"/>
    <property type="project" value="UniProtKB-UniRule"/>
</dbReference>
<reference evidence="16" key="1">
    <citation type="submission" date="2023-10" db="EMBL/GenBank/DDBJ databases">
        <title>Screening of Alkalihalophilus pseudofirmusBZ-TG-HK211 and Its Alleviation of Salt Stress on Rapeseed Growth.</title>
        <authorList>
            <person name="Zhao B."/>
            <person name="Guo T."/>
        </authorList>
    </citation>
    <scope>NUCLEOTIDE SEQUENCE</scope>
    <source>
        <strain evidence="16">BZ-TG-HK211</strain>
    </source>
</reference>
<dbReference type="AlphaFoldDB" id="A0AAJ2U4R2"/>
<dbReference type="PANTHER" id="PTHR47964:SF1">
    <property type="entry name" value="ATP-DEPENDENT DNA HELICASE HOMOLOG RECG, CHLOROPLASTIC"/>
    <property type="match status" value="1"/>
</dbReference>
<evidence type="ECO:0000259" key="14">
    <source>
        <dbReference type="PROSITE" id="PS51192"/>
    </source>
</evidence>
<comment type="subcellular location">
    <subcellularLocation>
        <location evidence="1 13">Cytoplasm</location>
    </subcellularLocation>
</comment>
<dbReference type="Gene3D" id="2.40.10.170">
    <property type="match status" value="1"/>
</dbReference>
<keyword evidence="4 13" id="KW-0227">DNA damage</keyword>
<dbReference type="EMBL" id="JAWJAY010000010">
    <property type="protein sequence ID" value="MDV2887307.1"/>
    <property type="molecule type" value="Genomic_DNA"/>
</dbReference>
<dbReference type="SUPFAM" id="SSF52540">
    <property type="entry name" value="P-loop containing nucleoside triphosphate hydrolases"/>
    <property type="match status" value="4"/>
</dbReference>
<evidence type="ECO:0000256" key="12">
    <source>
        <dbReference type="ARBA" id="ARBA00070128"/>
    </source>
</evidence>
<dbReference type="Pfam" id="PF00271">
    <property type="entry name" value="Helicase_C"/>
    <property type="match status" value="1"/>
</dbReference>
<gene>
    <name evidence="13 16" type="primary">mfd</name>
    <name evidence="16" type="ORF">RYX45_19150</name>
</gene>
<comment type="similarity">
    <text evidence="11 13">In the C-terminal section; belongs to the helicase family. RecG subfamily.</text>
</comment>
<proteinExistence type="inferred from homology"/>
<dbReference type="Pfam" id="PF21132">
    <property type="entry name" value="MFD_D3"/>
    <property type="match status" value="1"/>
</dbReference>
<protein>
    <recommendedName>
        <fullName evidence="12 13">Transcription-repair-coupling factor</fullName>
        <shortName evidence="13">TRCF</shortName>
        <ecNumber evidence="13">3.6.4.-</ecNumber>
    </recommendedName>
</protein>
<dbReference type="GO" id="GO:0016787">
    <property type="term" value="F:hydrolase activity"/>
    <property type="evidence" value="ECO:0007669"/>
    <property type="project" value="UniProtKB-KW"/>
</dbReference>
<dbReference type="PROSITE" id="PS51192">
    <property type="entry name" value="HELICASE_ATP_BIND_1"/>
    <property type="match status" value="1"/>
</dbReference>
<dbReference type="InterPro" id="IPR003711">
    <property type="entry name" value="CarD-like/TRCF_RID"/>
</dbReference>
<dbReference type="SMART" id="SM01058">
    <property type="entry name" value="CarD_TRCF"/>
    <property type="match status" value="1"/>
</dbReference>
<dbReference type="EC" id="3.6.4.-" evidence="13"/>
<dbReference type="Pfam" id="PF03461">
    <property type="entry name" value="TRCF"/>
    <property type="match status" value="1"/>
</dbReference>
<organism evidence="16 17">
    <name type="scientific">Alkalihalophilus pseudofirmus</name>
    <name type="common">Bacillus pseudofirmus</name>
    <dbReference type="NCBI Taxonomy" id="79885"/>
    <lineage>
        <taxon>Bacteria</taxon>
        <taxon>Bacillati</taxon>
        <taxon>Bacillota</taxon>
        <taxon>Bacilli</taxon>
        <taxon>Bacillales</taxon>
        <taxon>Bacillaceae</taxon>
        <taxon>Alkalihalophilus</taxon>
    </lineage>
</organism>
<dbReference type="InterPro" id="IPR027417">
    <property type="entry name" value="P-loop_NTPase"/>
</dbReference>
<dbReference type="InterPro" id="IPR037235">
    <property type="entry name" value="TRCF-like_C_D7"/>
</dbReference>
<dbReference type="CDD" id="cd18810">
    <property type="entry name" value="SF2_C_TRCF"/>
    <property type="match status" value="1"/>
</dbReference>
<keyword evidence="2 13" id="KW-0963">Cytoplasm</keyword>
<evidence type="ECO:0000256" key="1">
    <source>
        <dbReference type="ARBA" id="ARBA00004496"/>
    </source>
</evidence>
<feature type="domain" description="Helicase C-terminal" evidence="15">
    <location>
        <begin position="822"/>
        <end position="976"/>
    </location>
</feature>
<dbReference type="Pfam" id="PF00270">
    <property type="entry name" value="DEAD"/>
    <property type="match status" value="1"/>
</dbReference>
<accession>A0AAJ2U4R2</accession>
<dbReference type="InterPro" id="IPR011545">
    <property type="entry name" value="DEAD/DEAH_box_helicase_dom"/>
</dbReference>
<evidence type="ECO:0000256" key="8">
    <source>
        <dbReference type="ARBA" id="ARBA00023125"/>
    </source>
</evidence>
<comment type="caution">
    <text evidence="16">The sequence shown here is derived from an EMBL/GenBank/DDBJ whole genome shotgun (WGS) entry which is preliminary data.</text>
</comment>
<comment type="similarity">
    <text evidence="10 13">In the N-terminal section; belongs to the UvrB family.</text>
</comment>
<dbReference type="Gene3D" id="3.90.1150.50">
    <property type="entry name" value="Transcription-repair-coupling factor, D7 domain"/>
    <property type="match status" value="1"/>
</dbReference>
<evidence type="ECO:0000313" key="16">
    <source>
        <dbReference type="EMBL" id="MDV2887307.1"/>
    </source>
</evidence>
<keyword evidence="8 13" id="KW-0238">DNA-binding</keyword>
<dbReference type="Proteomes" id="UP001285636">
    <property type="component" value="Unassembled WGS sequence"/>
</dbReference>
<dbReference type="InterPro" id="IPR014001">
    <property type="entry name" value="Helicase_ATP-bd"/>
</dbReference>
<evidence type="ECO:0000256" key="2">
    <source>
        <dbReference type="ARBA" id="ARBA00022490"/>
    </source>
</evidence>
<dbReference type="CDD" id="cd17991">
    <property type="entry name" value="DEXHc_TRCF"/>
    <property type="match status" value="1"/>
</dbReference>
<dbReference type="InterPro" id="IPR005118">
    <property type="entry name" value="TRCF_C"/>
</dbReference>
<keyword evidence="5 13" id="KW-0378">Hydrolase</keyword>
<evidence type="ECO:0000256" key="5">
    <source>
        <dbReference type="ARBA" id="ARBA00022801"/>
    </source>
</evidence>
<dbReference type="RefSeq" id="WP_323467655.1">
    <property type="nucleotide sequence ID" value="NZ_CP144224.1"/>
</dbReference>
<evidence type="ECO:0000256" key="10">
    <source>
        <dbReference type="ARBA" id="ARBA00061104"/>
    </source>
</evidence>
<keyword evidence="6" id="KW-0347">Helicase</keyword>
<name>A0AAJ2U4R2_ALKPS</name>
<dbReference type="InterPro" id="IPR004576">
    <property type="entry name" value="Mfd"/>
</dbReference>
<feature type="domain" description="Helicase ATP-binding" evidence="14">
    <location>
        <begin position="640"/>
        <end position="801"/>
    </location>
</feature>
<dbReference type="GO" id="GO:0006355">
    <property type="term" value="P:regulation of DNA-templated transcription"/>
    <property type="evidence" value="ECO:0007669"/>
    <property type="project" value="UniProtKB-UniRule"/>
</dbReference>
<evidence type="ECO:0000259" key="15">
    <source>
        <dbReference type="PROSITE" id="PS51194"/>
    </source>
</evidence>
<evidence type="ECO:0000256" key="13">
    <source>
        <dbReference type="HAMAP-Rule" id="MF_00969"/>
    </source>
</evidence>
<evidence type="ECO:0000256" key="4">
    <source>
        <dbReference type="ARBA" id="ARBA00022763"/>
    </source>
</evidence>
<dbReference type="InterPro" id="IPR048635">
    <property type="entry name" value="MFD_D3"/>
</dbReference>
<dbReference type="GO" id="GO:0000716">
    <property type="term" value="P:transcription-coupled nucleotide-excision repair, DNA damage recognition"/>
    <property type="evidence" value="ECO:0007669"/>
    <property type="project" value="UniProtKB-UniRule"/>
</dbReference>
<dbReference type="GO" id="GO:0005737">
    <property type="term" value="C:cytoplasm"/>
    <property type="evidence" value="ECO:0007669"/>
    <property type="project" value="UniProtKB-SubCell"/>
</dbReference>
<dbReference type="InterPro" id="IPR036101">
    <property type="entry name" value="CarD-like/TRCF_RID_sf"/>
</dbReference>
<keyword evidence="7 13" id="KW-0067">ATP-binding</keyword>
<evidence type="ECO:0000256" key="7">
    <source>
        <dbReference type="ARBA" id="ARBA00022840"/>
    </source>
</evidence>
<dbReference type="HAMAP" id="MF_00969">
    <property type="entry name" value="TRCF"/>
    <property type="match status" value="1"/>
</dbReference>
<dbReference type="Gene3D" id="3.40.50.300">
    <property type="entry name" value="P-loop containing nucleotide triphosphate hydrolases"/>
    <property type="match status" value="2"/>
</dbReference>
<dbReference type="GO" id="GO:0003678">
    <property type="term" value="F:DNA helicase activity"/>
    <property type="evidence" value="ECO:0007669"/>
    <property type="project" value="TreeGrafter"/>
</dbReference>
<evidence type="ECO:0000313" key="17">
    <source>
        <dbReference type="Proteomes" id="UP001285636"/>
    </source>
</evidence>
<keyword evidence="3 13" id="KW-0547">Nucleotide-binding</keyword>
<dbReference type="SMART" id="SM00487">
    <property type="entry name" value="DEXDc"/>
    <property type="match status" value="1"/>
</dbReference>
<dbReference type="PROSITE" id="PS51194">
    <property type="entry name" value="HELICASE_CTER"/>
    <property type="match status" value="1"/>
</dbReference>
<dbReference type="GO" id="GO:0003684">
    <property type="term" value="F:damaged DNA binding"/>
    <property type="evidence" value="ECO:0007669"/>
    <property type="project" value="InterPro"/>
</dbReference>
<dbReference type="SUPFAM" id="SSF141259">
    <property type="entry name" value="CarD-like"/>
    <property type="match status" value="1"/>
</dbReference>
<comment type="function">
    <text evidence="13">Couples transcription and DNA repair by recognizing RNA polymerase (RNAP) stalled at DNA lesions. Mediates ATP-dependent release of RNAP and its truncated transcript from the DNA, and recruitment of nucleotide excision repair machinery to the damaged site.</text>
</comment>
<evidence type="ECO:0000256" key="11">
    <source>
        <dbReference type="ARBA" id="ARBA00061399"/>
    </source>
</evidence>
<dbReference type="InterPro" id="IPR041471">
    <property type="entry name" value="UvrB_inter"/>
</dbReference>
<dbReference type="InterPro" id="IPR047112">
    <property type="entry name" value="RecG/Mfd"/>
</dbReference>
<dbReference type="SMART" id="SM00490">
    <property type="entry name" value="HELICc"/>
    <property type="match status" value="1"/>
</dbReference>
<dbReference type="FunFam" id="3.40.50.300:FF:000546">
    <property type="entry name" value="Transcription-repair-coupling factor"/>
    <property type="match status" value="1"/>
</dbReference>
<dbReference type="InterPro" id="IPR001650">
    <property type="entry name" value="Helicase_C-like"/>
</dbReference>
<dbReference type="Gene3D" id="3.40.50.11180">
    <property type="match status" value="1"/>
</dbReference>
<evidence type="ECO:0000256" key="9">
    <source>
        <dbReference type="ARBA" id="ARBA00023204"/>
    </source>
</evidence>
<evidence type="ECO:0000256" key="6">
    <source>
        <dbReference type="ARBA" id="ARBA00022806"/>
    </source>
</evidence>
<dbReference type="Gene3D" id="3.40.50.11140">
    <property type="match status" value="1"/>
</dbReference>
<dbReference type="SUPFAM" id="SSF143517">
    <property type="entry name" value="TRCF domain-like"/>
    <property type="match status" value="1"/>
</dbReference>
<dbReference type="SMART" id="SM00982">
    <property type="entry name" value="TRCF"/>
    <property type="match status" value="1"/>
</dbReference>
<dbReference type="Pfam" id="PF02559">
    <property type="entry name" value="CarD_TRCF_RID"/>
    <property type="match status" value="1"/>
</dbReference>
<evidence type="ECO:0000256" key="3">
    <source>
        <dbReference type="ARBA" id="ARBA00022741"/>
    </source>
</evidence>